<dbReference type="AlphaFoldDB" id="A0A3E0WQI3"/>
<comment type="caution">
    <text evidence="1">The sequence shown here is derived from an EMBL/GenBank/DDBJ whole genome shotgun (WGS) entry which is preliminary data.</text>
</comment>
<dbReference type="EMBL" id="NFZW01000015">
    <property type="protein sequence ID" value="RFA34669.1"/>
    <property type="molecule type" value="Genomic_DNA"/>
</dbReference>
<dbReference type="InterPro" id="IPR007833">
    <property type="entry name" value="Capsule_polysaccharide_synth"/>
</dbReference>
<dbReference type="GO" id="GO:0000271">
    <property type="term" value="P:polysaccharide biosynthetic process"/>
    <property type="evidence" value="ECO:0007669"/>
    <property type="project" value="InterPro"/>
</dbReference>
<evidence type="ECO:0000313" key="2">
    <source>
        <dbReference type="Proteomes" id="UP000256763"/>
    </source>
</evidence>
<gene>
    <name evidence="1" type="ORF">CAL65_15010</name>
</gene>
<evidence type="ECO:0008006" key="3">
    <source>
        <dbReference type="Google" id="ProtNLM"/>
    </source>
</evidence>
<reference evidence="2" key="1">
    <citation type="submission" date="2017-05" db="EMBL/GenBank/DDBJ databases">
        <authorList>
            <person name="Sharma S."/>
            <person name="Sidhu C."/>
            <person name="Pinnaka A.K."/>
        </authorList>
    </citation>
    <scope>NUCLEOTIDE SEQUENCE [LARGE SCALE GENOMIC DNA]</scope>
    <source>
        <strain evidence="2">AK93</strain>
    </source>
</reference>
<dbReference type="GO" id="GO:0015774">
    <property type="term" value="P:polysaccharide transport"/>
    <property type="evidence" value="ECO:0007669"/>
    <property type="project" value="InterPro"/>
</dbReference>
<dbReference type="Proteomes" id="UP000256763">
    <property type="component" value="Unassembled WGS sequence"/>
</dbReference>
<keyword evidence="2" id="KW-1185">Reference proteome</keyword>
<accession>A0A3E0WQI3</accession>
<dbReference type="Pfam" id="PF05159">
    <property type="entry name" value="Capsule_synth"/>
    <property type="match status" value="1"/>
</dbReference>
<dbReference type="OrthoDB" id="9794206at2"/>
<protein>
    <recommendedName>
        <fullName evidence="3">Capsular biosynthesis protein</fullName>
    </recommendedName>
</protein>
<organism evidence="1 2">
    <name type="scientific">Alkalilimnicola ehrlichii</name>
    <dbReference type="NCBI Taxonomy" id="351052"/>
    <lineage>
        <taxon>Bacteria</taxon>
        <taxon>Pseudomonadati</taxon>
        <taxon>Pseudomonadota</taxon>
        <taxon>Gammaproteobacteria</taxon>
        <taxon>Chromatiales</taxon>
        <taxon>Ectothiorhodospiraceae</taxon>
        <taxon>Alkalilimnicola</taxon>
    </lineage>
</organism>
<proteinExistence type="predicted"/>
<name>A0A3E0WQI3_9GAMM</name>
<evidence type="ECO:0000313" key="1">
    <source>
        <dbReference type="EMBL" id="RFA34669.1"/>
    </source>
</evidence>
<sequence>MAGKVLLLQGPMGPFFSRLASELTAEGCAVFKINFHGGDEADYRHPGALAYTGSFAEWRDYLAAFIAEQEIDRVFLYGDRRPYHVVALDVAASFRIPVYVFEEGYVRPAFVTVEAGGVNGRSSLPRDPNDYLDRAKAGAATADTIARPEVNPGKLAFWAHAWFSTRYAVYYWLGRKRYPLYRHHRPLNPYIEGARWGMSACKKAYYHCADKRRARRLFKPLRKRYFLFLCKSIAMRRFSITPASSLLRHLSKKSLPPLPAMRRRGRFWSSSSIRWIAPIAITGPRSLSSRRNIG</sequence>